<evidence type="ECO:0000256" key="9">
    <source>
        <dbReference type="ARBA" id="ARBA00023160"/>
    </source>
</evidence>
<reference evidence="11" key="3">
    <citation type="submission" date="2025-05" db="UniProtKB">
        <authorList>
            <consortium name="Ensembl"/>
        </authorList>
    </citation>
    <scope>IDENTIFICATION</scope>
</reference>
<dbReference type="PANTHER" id="PTHR11157:SF18">
    <property type="entry name" value="ELONGATION OF VERY LONG CHAIN FATTY ACIDS PROTEIN 5"/>
    <property type="match status" value="1"/>
</dbReference>
<dbReference type="GO" id="GO:0006633">
    <property type="term" value="P:fatty acid biosynthetic process"/>
    <property type="evidence" value="ECO:0007669"/>
    <property type="project" value="UniProtKB-KW"/>
</dbReference>
<dbReference type="EC" id="2.3.1.199" evidence="10"/>
<dbReference type="Proteomes" id="UP000694542">
    <property type="component" value="Chromosome 12"/>
</dbReference>
<keyword evidence="3 10" id="KW-0808">Transferase</keyword>
<reference evidence="12" key="1">
    <citation type="submission" date="2018-10" db="EMBL/GenBank/DDBJ databases">
        <title>De novo assembly of a Great Dane genome.</title>
        <authorList>
            <person name="Kidd J.M."/>
            <person name="Pendleton A.L."/>
            <person name="Shen F."/>
            <person name="Emery S."/>
        </authorList>
    </citation>
    <scope>NUCLEOTIDE SEQUENCE [LARGE SCALE GENOMIC DNA]</scope>
    <source>
        <strain evidence="12">Great Dane</strain>
    </source>
</reference>
<evidence type="ECO:0000256" key="4">
    <source>
        <dbReference type="ARBA" id="ARBA00022692"/>
    </source>
</evidence>
<organism evidence="11 13">
    <name type="scientific">Canis lupus familiaris</name>
    <name type="common">Dog</name>
    <name type="synonym">Canis familiaris</name>
    <dbReference type="NCBI Taxonomy" id="9615"/>
    <lineage>
        <taxon>Eukaryota</taxon>
        <taxon>Metazoa</taxon>
        <taxon>Chordata</taxon>
        <taxon>Craniata</taxon>
        <taxon>Vertebrata</taxon>
        <taxon>Euteleostomi</taxon>
        <taxon>Mammalia</taxon>
        <taxon>Eutheria</taxon>
        <taxon>Laurasiatheria</taxon>
        <taxon>Carnivora</taxon>
        <taxon>Caniformia</taxon>
        <taxon>Canidae</taxon>
        <taxon>Canis</taxon>
    </lineage>
</organism>
<feature type="transmembrane region" description="Helical" evidence="10">
    <location>
        <begin position="61"/>
        <end position="80"/>
    </location>
</feature>
<feature type="transmembrane region" description="Helical" evidence="10">
    <location>
        <begin position="32"/>
        <end position="49"/>
    </location>
</feature>
<keyword evidence="5 10" id="KW-0276">Fatty acid metabolism</keyword>
<dbReference type="Proteomes" id="UP000694429">
    <property type="component" value="Chromosome 12"/>
</dbReference>
<evidence type="ECO:0000313" key="11">
    <source>
        <dbReference type="Ensembl" id="ENSCAFP00030027787.1"/>
    </source>
</evidence>
<dbReference type="RefSeq" id="XP_038539702.1">
    <property type="nucleotide sequence ID" value="XM_038683774.1"/>
</dbReference>
<dbReference type="GO" id="GO:0016020">
    <property type="term" value="C:membrane"/>
    <property type="evidence" value="ECO:0007669"/>
    <property type="project" value="UniProtKB-SubCell"/>
</dbReference>
<dbReference type="GO" id="GO:0009922">
    <property type="term" value="F:fatty acid elongase activity"/>
    <property type="evidence" value="ECO:0007669"/>
    <property type="project" value="UniProtKB-EC"/>
</dbReference>
<evidence type="ECO:0000256" key="10">
    <source>
        <dbReference type="RuleBase" id="RU361115"/>
    </source>
</evidence>
<comment type="catalytic activity">
    <reaction evidence="10">
        <text>a very-long-chain acyl-CoA + malonyl-CoA + H(+) = a very-long-chain 3-oxoacyl-CoA + CO2 + CoA</text>
        <dbReference type="Rhea" id="RHEA:32727"/>
        <dbReference type="ChEBI" id="CHEBI:15378"/>
        <dbReference type="ChEBI" id="CHEBI:16526"/>
        <dbReference type="ChEBI" id="CHEBI:57287"/>
        <dbReference type="ChEBI" id="CHEBI:57384"/>
        <dbReference type="ChEBI" id="CHEBI:90725"/>
        <dbReference type="ChEBI" id="CHEBI:90736"/>
        <dbReference type="EC" id="2.3.1.199"/>
    </reaction>
</comment>
<evidence type="ECO:0000256" key="2">
    <source>
        <dbReference type="ARBA" id="ARBA00022516"/>
    </source>
</evidence>
<sequence length="262" mass="30508">MENFDASLSTYFKALLGPRDTRVKGWFLLDNYIPTFICSVIYLLIVWLGPKYMKNRQPFSCRGILVVYNLGLTLLSLYMFCELVTGVWEGRYNFFCQGTRSAGEADMKIIRVLWWYYFSKLIEFMDTFFFILRKNNHQITVLHVYHHASMLNIWWFVMNWVPCGHSSVCADNHPDQLWGHLAMFVPPWVAVLPDWIHDLSDCSLHKLLYSDLQQEGGLAEKRASEGPPEWVCGCGERTHQQLFFPGKQCEAEEATEGLKPRS</sequence>
<name>A0A8C0RM88_CANLF</name>
<protein>
    <recommendedName>
        <fullName evidence="10">Elongation of very long chain fatty acids protein</fullName>
        <ecNumber evidence="10">2.3.1.199</ecNumber>
    </recommendedName>
    <alternativeName>
        <fullName evidence="10">Very-long-chain 3-oxoacyl-CoA synthase</fullName>
    </alternativeName>
</protein>
<evidence type="ECO:0000313" key="13">
    <source>
        <dbReference type="Proteomes" id="UP000694429"/>
    </source>
</evidence>
<accession>A0A8C0RM88</accession>
<evidence type="ECO:0000313" key="12">
    <source>
        <dbReference type="Ensembl" id="ENSCAFP00040010806.1"/>
    </source>
</evidence>
<evidence type="ECO:0000256" key="8">
    <source>
        <dbReference type="ARBA" id="ARBA00023136"/>
    </source>
</evidence>
<evidence type="ECO:0000256" key="5">
    <source>
        <dbReference type="ARBA" id="ARBA00022832"/>
    </source>
</evidence>
<comment type="subcellular location">
    <subcellularLocation>
        <location evidence="1">Membrane</location>
        <topology evidence="1">Multi-pass membrane protein</topology>
    </subcellularLocation>
</comment>
<dbReference type="AlphaFoldDB" id="A0A8C0RM88"/>
<keyword evidence="9 10" id="KW-0275">Fatty acid biosynthesis</keyword>
<keyword evidence="2 10" id="KW-0444">Lipid biosynthesis</keyword>
<dbReference type="RefSeq" id="XP_038410251.1">
    <property type="nucleotide sequence ID" value="XM_038554323.1"/>
</dbReference>
<evidence type="ECO:0000256" key="7">
    <source>
        <dbReference type="ARBA" id="ARBA00023098"/>
    </source>
</evidence>
<comment type="similarity">
    <text evidence="10">Belongs to the ELO family.</text>
</comment>
<keyword evidence="7 10" id="KW-0443">Lipid metabolism</keyword>
<dbReference type="CTD" id="60481"/>
<evidence type="ECO:0000256" key="1">
    <source>
        <dbReference type="ARBA" id="ARBA00004141"/>
    </source>
</evidence>
<keyword evidence="6 10" id="KW-1133">Transmembrane helix</keyword>
<reference evidence="11" key="2">
    <citation type="submission" date="2019-03" db="EMBL/GenBank/DDBJ databases">
        <authorList>
            <person name="Warren W.C."/>
            <person name="Johnson G.S."/>
        </authorList>
    </citation>
    <scope>NUCLEOTIDE SEQUENCE [LARGE SCALE GENOMIC DNA]</scope>
    <source>
        <strain evidence="11">Basenji</strain>
    </source>
</reference>
<dbReference type="RefSeq" id="XP_013973530.1">
    <property type="nucleotide sequence ID" value="XM_014118055.1"/>
</dbReference>
<dbReference type="Ensembl" id="ENSCAFT00030031865.1">
    <property type="protein sequence ID" value="ENSCAFP00030027787.1"/>
    <property type="gene ID" value="ENSCAFG00030017213.1"/>
</dbReference>
<dbReference type="PANTHER" id="PTHR11157">
    <property type="entry name" value="FATTY ACID ACYL TRANSFERASE-RELATED"/>
    <property type="match status" value="1"/>
</dbReference>
<keyword evidence="4 10" id="KW-0812">Transmembrane</keyword>
<dbReference type="OrthoDB" id="434092at2759"/>
<dbReference type="Pfam" id="PF01151">
    <property type="entry name" value="ELO"/>
    <property type="match status" value="1"/>
</dbReference>
<gene>
    <name evidence="11" type="primary">ELOVL5</name>
</gene>
<keyword evidence="8 10" id="KW-0472">Membrane</keyword>
<dbReference type="GeneID" id="610377"/>
<proteinExistence type="inferred from homology"/>
<feature type="transmembrane region" description="Helical" evidence="10">
    <location>
        <begin position="114"/>
        <end position="132"/>
    </location>
</feature>
<dbReference type="InterPro" id="IPR002076">
    <property type="entry name" value="ELO_fam"/>
</dbReference>
<dbReference type="Ensembl" id="ENSCAFT00040012462.1">
    <property type="protein sequence ID" value="ENSCAFP00040010806.1"/>
    <property type="gene ID" value="ENSCAFG00040006691.1"/>
</dbReference>
<comment type="caution">
    <text evidence="10">Lacks conserved residue(s) required for the propagation of feature annotation.</text>
</comment>
<evidence type="ECO:0000256" key="6">
    <source>
        <dbReference type="ARBA" id="ARBA00022989"/>
    </source>
</evidence>
<dbReference type="KEGG" id="cfa:610377"/>
<evidence type="ECO:0000256" key="3">
    <source>
        <dbReference type="ARBA" id="ARBA00022679"/>
    </source>
</evidence>